<dbReference type="OrthoDB" id="532420at2759"/>
<accession>A0A9D3ZN14</accession>
<protein>
    <submittedName>
        <fullName evidence="1">Uncharacterized protein</fullName>
    </submittedName>
</protein>
<evidence type="ECO:0000313" key="1">
    <source>
        <dbReference type="EMBL" id="KAH1047795.1"/>
    </source>
</evidence>
<keyword evidence="2" id="KW-1185">Reference proteome</keyword>
<dbReference type="Proteomes" id="UP000828251">
    <property type="component" value="Unassembled WGS sequence"/>
</dbReference>
<reference evidence="1 2" key="1">
    <citation type="journal article" date="2021" name="Plant Biotechnol. J.">
        <title>Multi-omics assisted identification of the key and species-specific regulatory components of drought-tolerant mechanisms in Gossypium stocksii.</title>
        <authorList>
            <person name="Yu D."/>
            <person name="Ke L."/>
            <person name="Zhang D."/>
            <person name="Wu Y."/>
            <person name="Sun Y."/>
            <person name="Mei J."/>
            <person name="Sun J."/>
            <person name="Sun Y."/>
        </authorList>
    </citation>
    <scope>NUCLEOTIDE SEQUENCE [LARGE SCALE GENOMIC DNA]</scope>
    <source>
        <strain evidence="2">cv. E1</strain>
        <tissue evidence="1">Leaf</tissue>
    </source>
</reference>
<feature type="non-terminal residue" evidence="1">
    <location>
        <position position="149"/>
    </location>
</feature>
<comment type="caution">
    <text evidence="1">The sequence shown here is derived from an EMBL/GenBank/DDBJ whole genome shotgun (WGS) entry which is preliminary data.</text>
</comment>
<organism evidence="1 2">
    <name type="scientific">Gossypium stocksii</name>
    <dbReference type="NCBI Taxonomy" id="47602"/>
    <lineage>
        <taxon>Eukaryota</taxon>
        <taxon>Viridiplantae</taxon>
        <taxon>Streptophyta</taxon>
        <taxon>Embryophyta</taxon>
        <taxon>Tracheophyta</taxon>
        <taxon>Spermatophyta</taxon>
        <taxon>Magnoliopsida</taxon>
        <taxon>eudicotyledons</taxon>
        <taxon>Gunneridae</taxon>
        <taxon>Pentapetalae</taxon>
        <taxon>rosids</taxon>
        <taxon>malvids</taxon>
        <taxon>Malvales</taxon>
        <taxon>Malvaceae</taxon>
        <taxon>Malvoideae</taxon>
        <taxon>Gossypium</taxon>
    </lineage>
</organism>
<name>A0A9D3ZN14_9ROSI</name>
<dbReference type="AlphaFoldDB" id="A0A9D3ZN14"/>
<sequence>MLVTSFKSSTRLECIMQDYLKTLPPLARVRLTVIDTWLAYAPVKNNPEDVTSVPKWNPYHSATSREMVIYRGNNLILKKDVFHSNYVSHLIVNHFYPFAKRVSKWRILCNRFSTAKRWKCGPVLLGSLNGGSLLLRSKGKLVEVALFLK</sequence>
<dbReference type="SUPFAM" id="SSF53448">
    <property type="entry name" value="Nucleotide-diphospho-sugar transferases"/>
    <property type="match status" value="1"/>
</dbReference>
<evidence type="ECO:0000313" key="2">
    <source>
        <dbReference type="Proteomes" id="UP000828251"/>
    </source>
</evidence>
<proteinExistence type="predicted"/>
<dbReference type="EMBL" id="JAIQCV010000011">
    <property type="protein sequence ID" value="KAH1047795.1"/>
    <property type="molecule type" value="Genomic_DNA"/>
</dbReference>
<dbReference type="Gene3D" id="3.90.550.10">
    <property type="entry name" value="Spore Coat Polysaccharide Biosynthesis Protein SpsA, Chain A"/>
    <property type="match status" value="1"/>
</dbReference>
<dbReference type="InterPro" id="IPR029044">
    <property type="entry name" value="Nucleotide-diphossugar_trans"/>
</dbReference>
<gene>
    <name evidence="1" type="ORF">J1N35_038579</name>
</gene>